<gene>
    <name evidence="2" type="ORF">KDL01_39890</name>
</gene>
<evidence type="ECO:0000313" key="3">
    <source>
        <dbReference type="Proteomes" id="UP000675781"/>
    </source>
</evidence>
<keyword evidence="3" id="KW-1185">Reference proteome</keyword>
<dbReference type="RefSeq" id="WP_212533917.1">
    <property type="nucleotide sequence ID" value="NZ_JAGSOG010000461.1"/>
</dbReference>
<dbReference type="GO" id="GO:0016407">
    <property type="term" value="F:acetyltransferase activity"/>
    <property type="evidence" value="ECO:0007669"/>
    <property type="project" value="InterPro"/>
</dbReference>
<reference evidence="2" key="1">
    <citation type="submission" date="2021-04" db="EMBL/GenBank/DDBJ databases">
        <title>Genome based classification of Actinospica acidithermotolerans sp. nov., an actinobacterium isolated from an Indonesian hot spring.</title>
        <authorList>
            <person name="Kusuma A.B."/>
            <person name="Putra K.E."/>
            <person name="Nafisah S."/>
            <person name="Loh J."/>
            <person name="Nouioui I."/>
            <person name="Goodfellow M."/>
        </authorList>
    </citation>
    <scope>NUCLEOTIDE SEQUENCE</scope>
    <source>
        <strain evidence="2">CSCA 57</strain>
    </source>
</reference>
<name>A0A941IWI9_9ACTN</name>
<dbReference type="PANTHER" id="PTHR11786:SF0">
    <property type="entry name" value="ARYLAMINE N-ACETYLTRANSFERASE 4-RELATED"/>
    <property type="match status" value="1"/>
</dbReference>
<organism evidence="2 3">
    <name type="scientific">Actinospica durhamensis</name>
    <dbReference type="NCBI Taxonomy" id="1508375"/>
    <lineage>
        <taxon>Bacteria</taxon>
        <taxon>Bacillati</taxon>
        <taxon>Actinomycetota</taxon>
        <taxon>Actinomycetes</taxon>
        <taxon>Catenulisporales</taxon>
        <taxon>Actinospicaceae</taxon>
        <taxon>Actinospica</taxon>
    </lineage>
</organism>
<dbReference type="Gene3D" id="2.40.128.150">
    <property type="entry name" value="Cysteine proteinases"/>
    <property type="match status" value="1"/>
</dbReference>
<dbReference type="EMBL" id="JAGSOG010000461">
    <property type="protein sequence ID" value="MBR7839486.1"/>
    <property type="molecule type" value="Genomic_DNA"/>
</dbReference>
<accession>A0A941IWI9</accession>
<dbReference type="SUPFAM" id="SSF54001">
    <property type="entry name" value="Cysteine proteinases"/>
    <property type="match status" value="1"/>
</dbReference>
<protein>
    <submittedName>
        <fullName evidence="2">Arylamine N-acetyltransferase</fullName>
    </submittedName>
</protein>
<dbReference type="Pfam" id="PF00797">
    <property type="entry name" value="Acetyltransf_2"/>
    <property type="match status" value="1"/>
</dbReference>
<dbReference type="InterPro" id="IPR038765">
    <property type="entry name" value="Papain-like_cys_pep_sf"/>
</dbReference>
<proteinExistence type="inferred from homology"/>
<comment type="caution">
    <text evidence="2">The sequence shown here is derived from an EMBL/GenBank/DDBJ whole genome shotgun (WGS) entry which is preliminary data.</text>
</comment>
<dbReference type="AlphaFoldDB" id="A0A941IWI9"/>
<comment type="similarity">
    <text evidence="1">Belongs to the arylamine N-acetyltransferase family.</text>
</comment>
<sequence>MWDSSVLPAAPGSEPGWEADRIDLEAYFARIGYHGGREVGFETLRGLHRAHNRAITWEILDGVLDNRLDLTVDHIQRKIVAAGRGGCCLESNILFAAALEQLGFPVVRHIARVRRGNPKIRTRSHVVPIVEVEGELWMADPGFGDESPLEPIRFQDGAQLTVGDWVWRLDLDGTEWVLRSMHADGWFDVYAWVMEHHHPIDFHMINHFSYVDPDSVFLNRIVVQRGDDQARYVLRDDTLVTTAPDGTVKTERLSPAEVVESIRGLFNIRLSDAEGAVVSEHCAAVMARA</sequence>
<evidence type="ECO:0000313" key="2">
    <source>
        <dbReference type="EMBL" id="MBR7839486.1"/>
    </source>
</evidence>
<dbReference type="Proteomes" id="UP000675781">
    <property type="component" value="Unassembled WGS sequence"/>
</dbReference>
<dbReference type="PANTHER" id="PTHR11786">
    <property type="entry name" value="N-HYDROXYARYLAMINE O-ACETYLTRANSFERASE"/>
    <property type="match status" value="1"/>
</dbReference>
<dbReference type="InterPro" id="IPR001447">
    <property type="entry name" value="Arylamine_N-AcTrfase"/>
</dbReference>
<dbReference type="Gene3D" id="3.30.2140.10">
    <property type="entry name" value="Arylamine N-acetyltransferase"/>
    <property type="match status" value="1"/>
</dbReference>
<evidence type="ECO:0000256" key="1">
    <source>
        <dbReference type="ARBA" id="ARBA00006547"/>
    </source>
</evidence>